<accession>A0A369AJR6</accession>
<dbReference type="Pfam" id="PF02810">
    <property type="entry name" value="SEC-C"/>
    <property type="match status" value="1"/>
</dbReference>
<reference evidence="1 2" key="1">
    <citation type="submission" date="2018-07" db="EMBL/GenBank/DDBJ databases">
        <title>Genomic Encyclopedia of Type Strains, Phase IV (KMG-IV): sequencing the most valuable type-strain genomes for metagenomic binning, comparative biology and taxonomic classification.</title>
        <authorList>
            <person name="Goeker M."/>
        </authorList>
    </citation>
    <scope>NUCLEOTIDE SEQUENCE [LARGE SCALE GENOMIC DNA]</scope>
    <source>
        <strain evidence="1 2">DSM 27016</strain>
    </source>
</reference>
<keyword evidence="2" id="KW-1185">Reference proteome</keyword>
<name>A0A369AJR6_9FIRM</name>
<dbReference type="Gene3D" id="1.25.40.10">
    <property type="entry name" value="Tetratricopeptide repeat domain"/>
    <property type="match status" value="1"/>
</dbReference>
<dbReference type="Proteomes" id="UP000253034">
    <property type="component" value="Unassembled WGS sequence"/>
</dbReference>
<evidence type="ECO:0000313" key="1">
    <source>
        <dbReference type="EMBL" id="RCX09315.1"/>
    </source>
</evidence>
<dbReference type="EMBL" id="QPJT01000037">
    <property type="protein sequence ID" value="RCX09315.1"/>
    <property type="molecule type" value="Genomic_DNA"/>
</dbReference>
<dbReference type="SUPFAM" id="SSF48452">
    <property type="entry name" value="TPR-like"/>
    <property type="match status" value="1"/>
</dbReference>
<dbReference type="InterPro" id="IPR011990">
    <property type="entry name" value="TPR-like_helical_dom_sf"/>
</dbReference>
<gene>
    <name evidence="1" type="ORF">DFR58_13731</name>
</gene>
<dbReference type="SMART" id="SM00028">
    <property type="entry name" value="TPR"/>
    <property type="match status" value="3"/>
</dbReference>
<dbReference type="InterPro" id="IPR004027">
    <property type="entry name" value="SEC_C_motif"/>
</dbReference>
<protein>
    <submittedName>
        <fullName evidence="1">Anaphase-promoting complex subunit 3</fullName>
    </submittedName>
</protein>
<comment type="caution">
    <text evidence="1">The sequence shown here is derived from an EMBL/GenBank/DDBJ whole genome shotgun (WGS) entry which is preliminary data.</text>
</comment>
<dbReference type="Pfam" id="PF12895">
    <property type="entry name" value="ANAPC3"/>
    <property type="match status" value="1"/>
</dbReference>
<dbReference type="InterPro" id="IPR019734">
    <property type="entry name" value="TPR_rpt"/>
</dbReference>
<dbReference type="Gene3D" id="3.10.450.50">
    <property type="match status" value="1"/>
</dbReference>
<dbReference type="SUPFAM" id="SSF103642">
    <property type="entry name" value="Sec-C motif"/>
    <property type="match status" value="1"/>
</dbReference>
<dbReference type="AlphaFoldDB" id="A0A369AJR6"/>
<organism evidence="1 2">
    <name type="scientific">Anaerobacterium chartisolvens</name>
    <dbReference type="NCBI Taxonomy" id="1297424"/>
    <lineage>
        <taxon>Bacteria</taxon>
        <taxon>Bacillati</taxon>
        <taxon>Bacillota</taxon>
        <taxon>Clostridia</taxon>
        <taxon>Eubacteriales</taxon>
        <taxon>Oscillospiraceae</taxon>
        <taxon>Anaerobacterium</taxon>
    </lineage>
</organism>
<evidence type="ECO:0000313" key="2">
    <source>
        <dbReference type="Proteomes" id="UP000253034"/>
    </source>
</evidence>
<proteinExistence type="predicted"/>
<sequence>MKIGRNDPCLCVSGKKYKDCCLNKPNYEALYFEQIELLKNPTIENCQKVIALGNTILEATVKYVFSTGACVNIARANLFLLYDTNKKEFIDAAKAACDKALVLKQENQQALLVRYEINIFETDFTSASRVLESIHPSILKQAEMQILMFYQQAVQKANIYVHSQKNKDGLNILTDTLFEIYKNYPPLCGSATSYYMGIGDDIVRAYEVAKRCVEEWPNAEIYCNLGLICINPQINRVKEAITYLKKGLDICSDGDVEYGLKSNLLTAFIKDKNWPEAIKLGEELVRDKPSNLNYHNYAELLKSTGQYDEAIEWCKKALFLVEDDCTLLTLADIYKRNAKYQDAIDTYLLCLSSQENNNNCLTFIDENGDDMYSVASNSSIYSIKLEAFKGLVHASVQLKSYDKAKAYMVLGKELLGEQDEWEIWESVIPTLDNFSQAYNEAKALIEEATNRAKTQTNYFKQWAASLMQLQGNSQYINLNELDNWAEFEAQMGLILEEMKKVIINHSTLYSSIEAQIISQYPNLDSDSKEFLITANILYDIHKNSFIDFAPIIVEYSKVVEKRLRVLLAGRIPSNIKMLGEIIVEIDKHSIVPYNAYLGDLRSINQLRRNSAHTGRLAKTDADNMRNILFTNGLLNRL</sequence>